<evidence type="ECO:0000256" key="1">
    <source>
        <dbReference type="SAM" id="MobiDB-lite"/>
    </source>
</evidence>
<name>A0AAN9HR82_CROPI</name>
<sequence>MVFKNTGNALWEFRREEEGGKHSNDISEDGSEKHKGKTPSEILEGGSRKPRKYQAKKKEINIEGKMVADGVYASQGQFDDDVGDWKPAVSRSTQRRFLRRKARREYNEALSSQDQQELEEIIDDSADEDTRASNQLVHSQ</sequence>
<comment type="caution">
    <text evidence="2">The sequence shown here is derived from an EMBL/GenBank/DDBJ whole genome shotgun (WGS) entry which is preliminary data.</text>
</comment>
<accession>A0AAN9HR82</accession>
<evidence type="ECO:0000313" key="2">
    <source>
        <dbReference type="EMBL" id="KAK7251316.1"/>
    </source>
</evidence>
<dbReference type="EMBL" id="JAYWIO010000007">
    <property type="protein sequence ID" value="KAK7251316.1"/>
    <property type="molecule type" value="Genomic_DNA"/>
</dbReference>
<proteinExistence type="predicted"/>
<dbReference type="Proteomes" id="UP001372338">
    <property type="component" value="Unassembled WGS sequence"/>
</dbReference>
<dbReference type="AlphaFoldDB" id="A0AAN9HR82"/>
<evidence type="ECO:0000313" key="3">
    <source>
        <dbReference type="Proteomes" id="UP001372338"/>
    </source>
</evidence>
<protein>
    <submittedName>
        <fullName evidence="2">Uncharacterized protein</fullName>
    </submittedName>
</protein>
<feature type="region of interest" description="Disordered" evidence="1">
    <location>
        <begin position="76"/>
        <end position="140"/>
    </location>
</feature>
<feature type="region of interest" description="Disordered" evidence="1">
    <location>
        <begin position="1"/>
        <end position="55"/>
    </location>
</feature>
<feature type="compositionally biased region" description="Acidic residues" evidence="1">
    <location>
        <begin position="116"/>
        <end position="127"/>
    </location>
</feature>
<organism evidence="2 3">
    <name type="scientific">Crotalaria pallida</name>
    <name type="common">Smooth rattlebox</name>
    <name type="synonym">Crotalaria striata</name>
    <dbReference type="NCBI Taxonomy" id="3830"/>
    <lineage>
        <taxon>Eukaryota</taxon>
        <taxon>Viridiplantae</taxon>
        <taxon>Streptophyta</taxon>
        <taxon>Embryophyta</taxon>
        <taxon>Tracheophyta</taxon>
        <taxon>Spermatophyta</taxon>
        <taxon>Magnoliopsida</taxon>
        <taxon>eudicotyledons</taxon>
        <taxon>Gunneridae</taxon>
        <taxon>Pentapetalae</taxon>
        <taxon>rosids</taxon>
        <taxon>fabids</taxon>
        <taxon>Fabales</taxon>
        <taxon>Fabaceae</taxon>
        <taxon>Papilionoideae</taxon>
        <taxon>50 kb inversion clade</taxon>
        <taxon>genistoids sensu lato</taxon>
        <taxon>core genistoids</taxon>
        <taxon>Crotalarieae</taxon>
        <taxon>Crotalaria</taxon>
    </lineage>
</organism>
<feature type="compositionally biased region" description="Basic residues" evidence="1">
    <location>
        <begin position="93"/>
        <end position="103"/>
    </location>
</feature>
<gene>
    <name evidence="2" type="ORF">RIF29_34395</name>
</gene>
<reference evidence="2 3" key="1">
    <citation type="submission" date="2024-01" db="EMBL/GenBank/DDBJ databases">
        <title>The genomes of 5 underutilized Papilionoideae crops provide insights into root nodulation and disease resistanc.</title>
        <authorList>
            <person name="Yuan L."/>
        </authorList>
    </citation>
    <scope>NUCLEOTIDE SEQUENCE [LARGE SCALE GENOMIC DNA]</scope>
    <source>
        <strain evidence="2">ZHUSHIDOU_FW_LH</strain>
        <tissue evidence="2">Leaf</tissue>
    </source>
</reference>
<feature type="compositionally biased region" description="Basic and acidic residues" evidence="1">
    <location>
        <begin position="12"/>
        <end position="33"/>
    </location>
</feature>
<keyword evidence="3" id="KW-1185">Reference proteome</keyword>